<dbReference type="PRINTS" id="PR00359">
    <property type="entry name" value="BP450"/>
</dbReference>
<dbReference type="Gene3D" id="1.10.630.10">
    <property type="entry name" value="Cytochrome P450"/>
    <property type="match status" value="1"/>
</dbReference>
<dbReference type="GO" id="GO:0008395">
    <property type="term" value="F:steroid hydroxylase activity"/>
    <property type="evidence" value="ECO:0007669"/>
    <property type="project" value="TreeGrafter"/>
</dbReference>
<evidence type="ECO:0000256" key="1">
    <source>
        <dbReference type="ARBA" id="ARBA00010617"/>
    </source>
</evidence>
<dbReference type="PANTHER" id="PTHR46696">
    <property type="entry name" value="P450, PUTATIVE (EUROFUNG)-RELATED"/>
    <property type="match status" value="1"/>
</dbReference>
<dbReference type="GO" id="GO:0036199">
    <property type="term" value="F:cholest-4-en-3-one 26-monooxygenase activity"/>
    <property type="evidence" value="ECO:0007669"/>
    <property type="project" value="TreeGrafter"/>
</dbReference>
<dbReference type="EMBL" id="FQVU01000001">
    <property type="protein sequence ID" value="SHF56857.1"/>
    <property type="molecule type" value="Genomic_DNA"/>
</dbReference>
<organism evidence="3 4">
    <name type="scientific">Jatrophihabitans endophyticus</name>
    <dbReference type="NCBI Taxonomy" id="1206085"/>
    <lineage>
        <taxon>Bacteria</taxon>
        <taxon>Bacillati</taxon>
        <taxon>Actinomycetota</taxon>
        <taxon>Actinomycetes</taxon>
        <taxon>Jatrophihabitantales</taxon>
        <taxon>Jatrophihabitantaceae</taxon>
        <taxon>Jatrophihabitans</taxon>
    </lineage>
</organism>
<comment type="similarity">
    <text evidence="1 2">Belongs to the cytochrome P450 family.</text>
</comment>
<keyword evidence="2" id="KW-0349">Heme</keyword>
<dbReference type="InterPro" id="IPR002397">
    <property type="entry name" value="Cyt_P450_B"/>
</dbReference>
<dbReference type="GO" id="GO:0005506">
    <property type="term" value="F:iron ion binding"/>
    <property type="evidence" value="ECO:0007669"/>
    <property type="project" value="InterPro"/>
</dbReference>
<evidence type="ECO:0000313" key="3">
    <source>
        <dbReference type="EMBL" id="SHF56857.1"/>
    </source>
</evidence>
<dbReference type="AlphaFoldDB" id="A0A1M5CQF7"/>
<proteinExistence type="inferred from homology"/>
<dbReference type="SUPFAM" id="SSF48264">
    <property type="entry name" value="Cytochrome P450"/>
    <property type="match status" value="1"/>
</dbReference>
<keyword evidence="2" id="KW-0503">Monooxygenase</keyword>
<name>A0A1M5CQF7_9ACTN</name>
<evidence type="ECO:0000256" key="2">
    <source>
        <dbReference type="RuleBase" id="RU000461"/>
    </source>
</evidence>
<reference evidence="4" key="1">
    <citation type="submission" date="2016-11" db="EMBL/GenBank/DDBJ databases">
        <authorList>
            <person name="Varghese N."/>
            <person name="Submissions S."/>
        </authorList>
    </citation>
    <scope>NUCLEOTIDE SEQUENCE [LARGE SCALE GENOMIC DNA]</scope>
    <source>
        <strain evidence="4">DSM 45627</strain>
    </source>
</reference>
<dbReference type="STRING" id="1206085.SAMN05443575_0315"/>
<protein>
    <submittedName>
        <fullName evidence="3">Cytochrome P450</fullName>
    </submittedName>
</protein>
<dbReference type="PROSITE" id="PS00086">
    <property type="entry name" value="CYTOCHROME_P450"/>
    <property type="match status" value="1"/>
</dbReference>
<dbReference type="RefSeq" id="WP_073385069.1">
    <property type="nucleotide sequence ID" value="NZ_FQVU01000001.1"/>
</dbReference>
<dbReference type="OrthoDB" id="5241086at2"/>
<sequence>MRLLTGEPAADTRPDLGALDLYPAALYGNGDAHAAWARLRADEPYFRQEAPGGTPFWSVTRHADVEAVLLDADTYSSEHSTMLTVLDRDAAAGRAIHLVDPPGHAALRRPTAEVLSMRRMRPGLSRAKDRIEKLVRSHATAAEVDFAELVRILPMAVAGEVLGIPEPYWADAGRWTVASMAAEDPAFGGGDAADILLEAHIGLLSMFDQVLRDETAAPDTLIGALHRVQVDSRPLTRDEVLVNCYAFIMGANPTVPQAAAQLVLLAAEQPELWQRIRRRETPLTVVTEELLRWASPVNHVLRRTKRETVLGGHVLAPGTLVAAWLASANRDSSVFDDPWTFRPDRRPNPHVAFGVGAHTCVGNAAARVALHALVDVLAATVERVELAGPVGHLHSNFLNGVTSLPVRLYPADA</sequence>
<gene>
    <name evidence="3" type="ORF">SAMN05443575_0315</name>
</gene>
<keyword evidence="4" id="KW-1185">Reference proteome</keyword>
<dbReference type="InterPro" id="IPR001128">
    <property type="entry name" value="Cyt_P450"/>
</dbReference>
<accession>A0A1M5CQF7</accession>
<keyword evidence="2" id="KW-0479">Metal-binding</keyword>
<evidence type="ECO:0000313" key="4">
    <source>
        <dbReference type="Proteomes" id="UP000186132"/>
    </source>
</evidence>
<keyword evidence="2" id="KW-0408">Iron</keyword>
<dbReference type="Proteomes" id="UP000186132">
    <property type="component" value="Unassembled WGS sequence"/>
</dbReference>
<dbReference type="PANTHER" id="PTHR46696:SF4">
    <property type="entry name" value="BIOTIN BIOSYNTHESIS CYTOCHROME P450"/>
    <property type="match status" value="1"/>
</dbReference>
<keyword evidence="2" id="KW-0560">Oxidoreductase</keyword>
<dbReference type="GO" id="GO:0020037">
    <property type="term" value="F:heme binding"/>
    <property type="evidence" value="ECO:0007669"/>
    <property type="project" value="InterPro"/>
</dbReference>
<dbReference type="InterPro" id="IPR036396">
    <property type="entry name" value="Cyt_P450_sf"/>
</dbReference>
<dbReference type="GO" id="GO:0006707">
    <property type="term" value="P:cholesterol catabolic process"/>
    <property type="evidence" value="ECO:0007669"/>
    <property type="project" value="TreeGrafter"/>
</dbReference>
<dbReference type="InterPro" id="IPR017972">
    <property type="entry name" value="Cyt_P450_CS"/>
</dbReference>
<dbReference type="Pfam" id="PF00067">
    <property type="entry name" value="p450"/>
    <property type="match status" value="1"/>
</dbReference>